<dbReference type="Pfam" id="PF03478">
    <property type="entry name" value="Beta-prop_KIB1-4"/>
    <property type="match status" value="1"/>
</dbReference>
<evidence type="ECO:0000256" key="1">
    <source>
        <dbReference type="SAM" id="MobiDB-lite"/>
    </source>
</evidence>
<evidence type="ECO:0000313" key="4">
    <source>
        <dbReference type="Proteomes" id="UP001153076"/>
    </source>
</evidence>
<proteinExistence type="predicted"/>
<feature type="domain" description="KIB1-4 beta-propeller" evidence="2">
    <location>
        <begin position="36"/>
        <end position="241"/>
    </location>
</feature>
<dbReference type="PANTHER" id="PTHR40891:SF1">
    <property type="entry name" value="DUF295 DOMAIN-CONTAINING PROTEIN"/>
    <property type="match status" value="1"/>
</dbReference>
<dbReference type="PANTHER" id="PTHR40891">
    <property type="entry name" value="DUF295 DOMAIN-CONTAINING PROTEIN"/>
    <property type="match status" value="1"/>
</dbReference>
<feature type="compositionally biased region" description="Polar residues" evidence="1">
    <location>
        <begin position="293"/>
        <end position="307"/>
    </location>
</feature>
<dbReference type="InterPro" id="IPR005174">
    <property type="entry name" value="KIB1-4_b-propeller"/>
</dbReference>
<accession>A0A9Q1QCR1</accession>
<keyword evidence="4" id="KW-1185">Reference proteome</keyword>
<sequence length="316" mass="35164">MSSSLNPDPKLLKNRIFAPQHHHPPTANSILRVKGIPELQGKSALGCYHGCVLLIDRYKAHNDNYGLSLWNPASFRALSLPLLPNELDEDICASVLTCPPEEEGSFILLFSRERAAVCGPGDPASVVRTPRMEGWDEHLHFAEVTVCNGVLYGWSYGFAMSNSTVMTEINSDGSNTGLYFRFSPRIVTKCCGEVYLIELSPQIGGILERKAGTKWKAWEIKRSSSTLVRVMHLKQEGQRWGMRYVFLDFTMGMQSSSKKRHSNGSEELLSDFHGTKESSTADGDYIKNLKLGNPSTNKHTEEQNVLSGKSRDPPVC</sequence>
<gene>
    <name evidence="3" type="ORF">Cgig2_031979</name>
</gene>
<organism evidence="3 4">
    <name type="scientific">Carnegiea gigantea</name>
    <dbReference type="NCBI Taxonomy" id="171969"/>
    <lineage>
        <taxon>Eukaryota</taxon>
        <taxon>Viridiplantae</taxon>
        <taxon>Streptophyta</taxon>
        <taxon>Embryophyta</taxon>
        <taxon>Tracheophyta</taxon>
        <taxon>Spermatophyta</taxon>
        <taxon>Magnoliopsida</taxon>
        <taxon>eudicotyledons</taxon>
        <taxon>Gunneridae</taxon>
        <taxon>Pentapetalae</taxon>
        <taxon>Caryophyllales</taxon>
        <taxon>Cactineae</taxon>
        <taxon>Cactaceae</taxon>
        <taxon>Cactoideae</taxon>
        <taxon>Echinocereeae</taxon>
        <taxon>Carnegiea</taxon>
    </lineage>
</organism>
<reference evidence="3" key="1">
    <citation type="submission" date="2022-04" db="EMBL/GenBank/DDBJ databases">
        <title>Carnegiea gigantea Genome sequencing and assembly v2.</title>
        <authorList>
            <person name="Copetti D."/>
            <person name="Sanderson M.J."/>
            <person name="Burquez A."/>
            <person name="Wojciechowski M.F."/>
        </authorList>
    </citation>
    <scope>NUCLEOTIDE SEQUENCE</scope>
    <source>
        <strain evidence="3">SGP5-SGP5p</strain>
        <tissue evidence="3">Aerial part</tissue>
    </source>
</reference>
<evidence type="ECO:0000313" key="3">
    <source>
        <dbReference type="EMBL" id="KAJ8437458.1"/>
    </source>
</evidence>
<protein>
    <recommendedName>
        <fullName evidence="2">KIB1-4 beta-propeller domain-containing protein</fullName>
    </recommendedName>
</protein>
<name>A0A9Q1QCR1_9CARY</name>
<dbReference type="AlphaFoldDB" id="A0A9Q1QCR1"/>
<dbReference type="EMBL" id="JAKOGI010000300">
    <property type="protein sequence ID" value="KAJ8437458.1"/>
    <property type="molecule type" value="Genomic_DNA"/>
</dbReference>
<dbReference type="OrthoDB" id="1863935at2759"/>
<evidence type="ECO:0000259" key="2">
    <source>
        <dbReference type="Pfam" id="PF03478"/>
    </source>
</evidence>
<feature type="region of interest" description="Disordered" evidence="1">
    <location>
        <begin position="271"/>
        <end position="316"/>
    </location>
</feature>
<comment type="caution">
    <text evidence="3">The sequence shown here is derived from an EMBL/GenBank/DDBJ whole genome shotgun (WGS) entry which is preliminary data.</text>
</comment>
<dbReference type="Proteomes" id="UP001153076">
    <property type="component" value="Unassembled WGS sequence"/>
</dbReference>